<protein>
    <recommendedName>
        <fullName evidence="4">HTH araC/xylS-type domain-containing protein</fullName>
    </recommendedName>
</protein>
<dbReference type="Gene3D" id="1.10.10.60">
    <property type="entry name" value="Homeodomain-like"/>
    <property type="match status" value="2"/>
</dbReference>
<dbReference type="EMBL" id="BAABJK010000006">
    <property type="protein sequence ID" value="GAA4970475.1"/>
    <property type="molecule type" value="Genomic_DNA"/>
</dbReference>
<dbReference type="RefSeq" id="WP_345168043.1">
    <property type="nucleotide sequence ID" value="NZ_BAABJK010000006.1"/>
</dbReference>
<evidence type="ECO:0000259" key="4">
    <source>
        <dbReference type="PROSITE" id="PS01124"/>
    </source>
</evidence>
<dbReference type="InterPro" id="IPR018062">
    <property type="entry name" value="HTH_AraC-typ_CS"/>
</dbReference>
<comment type="caution">
    <text evidence="5">The sequence shown here is derived from an EMBL/GenBank/DDBJ whole genome shotgun (WGS) entry which is preliminary data.</text>
</comment>
<evidence type="ECO:0000256" key="1">
    <source>
        <dbReference type="ARBA" id="ARBA00023015"/>
    </source>
</evidence>
<dbReference type="PANTHER" id="PTHR43280">
    <property type="entry name" value="ARAC-FAMILY TRANSCRIPTIONAL REGULATOR"/>
    <property type="match status" value="1"/>
</dbReference>
<dbReference type="PRINTS" id="PR00032">
    <property type="entry name" value="HTHARAC"/>
</dbReference>
<keyword evidence="3" id="KW-0804">Transcription</keyword>
<dbReference type="PANTHER" id="PTHR43280:SF2">
    <property type="entry name" value="HTH-TYPE TRANSCRIPTIONAL REGULATOR EXSA"/>
    <property type="match status" value="1"/>
</dbReference>
<keyword evidence="2" id="KW-0238">DNA-binding</keyword>
<proteinExistence type="predicted"/>
<dbReference type="InterPro" id="IPR009057">
    <property type="entry name" value="Homeodomain-like_sf"/>
</dbReference>
<dbReference type="SUPFAM" id="SSF46689">
    <property type="entry name" value="Homeodomain-like"/>
    <property type="match status" value="2"/>
</dbReference>
<feature type="domain" description="HTH araC/xylS-type" evidence="4">
    <location>
        <begin position="187"/>
        <end position="285"/>
    </location>
</feature>
<evidence type="ECO:0000313" key="6">
    <source>
        <dbReference type="Proteomes" id="UP001501692"/>
    </source>
</evidence>
<dbReference type="InterPro" id="IPR018060">
    <property type="entry name" value="HTH_AraC"/>
</dbReference>
<name>A0ABP9HH27_9FLAO</name>
<evidence type="ECO:0000313" key="5">
    <source>
        <dbReference type="EMBL" id="GAA4970475.1"/>
    </source>
</evidence>
<evidence type="ECO:0000256" key="3">
    <source>
        <dbReference type="ARBA" id="ARBA00023163"/>
    </source>
</evidence>
<dbReference type="Pfam" id="PF22200">
    <property type="entry name" value="ExsA_N"/>
    <property type="match status" value="1"/>
</dbReference>
<dbReference type="SMART" id="SM00342">
    <property type="entry name" value="HTH_ARAC"/>
    <property type="match status" value="1"/>
</dbReference>
<accession>A0ABP9HH27</accession>
<dbReference type="Proteomes" id="UP001501692">
    <property type="component" value="Unassembled WGS sequence"/>
</dbReference>
<keyword evidence="1" id="KW-0805">Transcription regulation</keyword>
<reference evidence="6" key="1">
    <citation type="journal article" date="2019" name="Int. J. Syst. Evol. Microbiol.">
        <title>The Global Catalogue of Microorganisms (GCM) 10K type strain sequencing project: providing services to taxonomists for standard genome sequencing and annotation.</title>
        <authorList>
            <consortium name="The Broad Institute Genomics Platform"/>
            <consortium name="The Broad Institute Genome Sequencing Center for Infectious Disease"/>
            <person name="Wu L."/>
            <person name="Ma J."/>
        </authorList>
    </citation>
    <scope>NUCLEOTIDE SEQUENCE [LARGE SCALE GENOMIC DNA]</scope>
    <source>
        <strain evidence="6">JCM 18287</strain>
    </source>
</reference>
<dbReference type="Pfam" id="PF12833">
    <property type="entry name" value="HTH_18"/>
    <property type="match status" value="1"/>
</dbReference>
<organism evidence="5 6">
    <name type="scientific">Algibacter aquimarinus</name>
    <dbReference type="NCBI Taxonomy" id="1136748"/>
    <lineage>
        <taxon>Bacteria</taxon>
        <taxon>Pseudomonadati</taxon>
        <taxon>Bacteroidota</taxon>
        <taxon>Flavobacteriia</taxon>
        <taxon>Flavobacteriales</taxon>
        <taxon>Flavobacteriaceae</taxon>
        <taxon>Algibacter</taxon>
    </lineage>
</organism>
<dbReference type="InterPro" id="IPR020449">
    <property type="entry name" value="Tscrpt_reg_AraC-type_HTH"/>
</dbReference>
<dbReference type="PROSITE" id="PS01124">
    <property type="entry name" value="HTH_ARAC_FAMILY_2"/>
    <property type="match status" value="1"/>
</dbReference>
<dbReference type="InterPro" id="IPR054015">
    <property type="entry name" value="ExsA-like_N"/>
</dbReference>
<sequence>MTLDVFKYFKNSTHYNRLISDDYMFVEYKCPIDVEKFKLWTDIPFITYVISGKKDWTSVNKTYPLHSGDALFIRKGIYNTKQYFEEDYCTILFFITEDFIRRFMTNNTSFIKSTSPKEKYDQIFPIHVTNSINSLFLSVFNYFDMEGEIPKELVEIKFNELLFNIALDPINKDLINFFNTLKQVEKTSIHDIMMKNFHYDLQLEEYARLCGRSLSTFKRDFKTHFKETPGKWLNKKRLEYAKTLLENSELNINEICYESGFKNTSHFNSSFKKKFEYPPNQYRNKHVTKSLSFLD</sequence>
<gene>
    <name evidence="5" type="ORF">GCM10023315_20450</name>
</gene>
<evidence type="ECO:0000256" key="2">
    <source>
        <dbReference type="ARBA" id="ARBA00023125"/>
    </source>
</evidence>
<keyword evidence="6" id="KW-1185">Reference proteome</keyword>
<dbReference type="PROSITE" id="PS00041">
    <property type="entry name" value="HTH_ARAC_FAMILY_1"/>
    <property type="match status" value="1"/>
</dbReference>